<dbReference type="InterPro" id="IPR049152">
    <property type="entry name" value="EFR3-like_ARM"/>
</dbReference>
<protein>
    <submittedName>
        <fullName evidence="1">Protein EFR3 B like</fullName>
    </submittedName>
</protein>
<dbReference type="Pfam" id="PF21052">
    <property type="entry name" value="EFR3_ARM"/>
    <property type="match status" value="1"/>
</dbReference>
<dbReference type="InParanoid" id="A0A2R6R161"/>
<name>A0A2R6R161_ACTCC</name>
<dbReference type="OrthoDB" id="19232at2759"/>
<dbReference type="InterPro" id="IPR055296">
    <property type="entry name" value="SRL2-like"/>
</dbReference>
<dbReference type="AlphaFoldDB" id="A0A2R6R161"/>
<gene>
    <name evidence="1" type="ORF">CEY00_Acc10908</name>
</gene>
<sequence length="993" mass="111442">MGFISRKIFPACGSMCVCCPAMRSRSRQPVKRYKKLLAEIFPKSFNGHPNERKIAKLCEYAAKNPFRIPKIAKYLEERCSKELRCEHIKFVNIVAEAYNKLLSLCKEQMAYFAVSLLNVVNELLDNPKRDAVKIIGCQTLIRFIYSQVDGTYTYNIENLVHKVCILARETGEEHEKRCLRASSLQCLSAMVWFMAEFSHILADFDEIVHVTLDNYEPDSQNEDDEERGEPHRYWVDEVVRSEGRIGADVGPEILSCTIIRPRPEKKDPSLLTREEMEIPKVWAQICIQKMVELAKESITMRRILEPMFVYFDNKRYWVPRHGLAILVLSDMCYFVESPGNQQLILSAVIHHLDHKNVSHDPQIKSNVIQIATSLARQIRSGAVLTDVGFVSDLSRHLRKSLQATIESVQEQELNLNSALQNAIEYCLLEIAKGIADARPLFDMMAITLEKLPSVKVVVRATIGSLIIIAHTVSLASVSSLSQQVFPEALLVQLLKLMLYSDVEIRAEAHQIFSALLIPSSDRPYDVSKNTRRWNSDTASAFTSITSLLERLRREKVGTVVQKHGINIQDDFKDREMAEEERKQGRAIKTSPNFHKISSIIDKAAGSTTLAEAEPSIMKFSEDQVAQLLSAFWVQANLPDNLPSNIEAIAHSYCLTLISLRLKNPNNNLVVRFFQLPLSLRSLSLDPNNGLWPPAYQRLVLILSTAMLTFAAKTYQIPHLIDLVKSLIEFDVDPYVGISDDFQVYVKPRADVREYGSVADNQEATSLLFDLRNRANETDMILVDSLVQSLSAITELEAVDLVKQLSEPFIPDDAFMFGPHSALDLDDIQAIANSKETLSCDGDFLTNSMAEDDVTSESSVADLSRFISKIPASPSMSHIISIGQLLESALEVAGQVAGTSISTSPLPYSAMASQCESLGTCTRQKLSSWLNHESHYAKTSGKLFPAFSADVRPEIKINTGDGPVHGAMRPMDPWLTLRLPPASPFDNFLRAARY</sequence>
<evidence type="ECO:0000313" key="2">
    <source>
        <dbReference type="Proteomes" id="UP000241394"/>
    </source>
</evidence>
<dbReference type="FunCoup" id="A0A2R6R161">
    <property type="interactions" value="3109"/>
</dbReference>
<dbReference type="EMBL" id="NKQK01000010">
    <property type="protein sequence ID" value="PSS18967.1"/>
    <property type="molecule type" value="Genomic_DNA"/>
</dbReference>
<organism evidence="1 2">
    <name type="scientific">Actinidia chinensis var. chinensis</name>
    <name type="common">Chinese soft-hair kiwi</name>
    <dbReference type="NCBI Taxonomy" id="1590841"/>
    <lineage>
        <taxon>Eukaryota</taxon>
        <taxon>Viridiplantae</taxon>
        <taxon>Streptophyta</taxon>
        <taxon>Embryophyta</taxon>
        <taxon>Tracheophyta</taxon>
        <taxon>Spermatophyta</taxon>
        <taxon>Magnoliopsida</taxon>
        <taxon>eudicotyledons</taxon>
        <taxon>Gunneridae</taxon>
        <taxon>Pentapetalae</taxon>
        <taxon>asterids</taxon>
        <taxon>Ericales</taxon>
        <taxon>Actinidiaceae</taxon>
        <taxon>Actinidia</taxon>
    </lineage>
</organism>
<accession>A0A2R6R161</accession>
<dbReference type="PANTHER" id="PTHR46087:SF11">
    <property type="entry name" value="PROTEIN SEMI-ROLLED LEAF 2"/>
    <property type="match status" value="1"/>
</dbReference>
<dbReference type="OMA" id="FDKKKQW"/>
<dbReference type="PANTHER" id="PTHR46087">
    <property type="entry name" value="PUTATIVE, EXPRESSED-RELATED"/>
    <property type="match status" value="1"/>
</dbReference>
<reference evidence="2" key="2">
    <citation type="journal article" date="2018" name="BMC Genomics">
        <title>A manually annotated Actinidia chinensis var. chinensis (kiwifruit) genome highlights the challenges associated with draft genomes and gene prediction in plants.</title>
        <authorList>
            <person name="Pilkington S.M."/>
            <person name="Crowhurst R."/>
            <person name="Hilario E."/>
            <person name="Nardozza S."/>
            <person name="Fraser L."/>
            <person name="Peng Y."/>
            <person name="Gunaseelan K."/>
            <person name="Simpson R."/>
            <person name="Tahir J."/>
            <person name="Deroles S.C."/>
            <person name="Templeton K."/>
            <person name="Luo Z."/>
            <person name="Davy M."/>
            <person name="Cheng C."/>
            <person name="McNeilage M."/>
            <person name="Scaglione D."/>
            <person name="Liu Y."/>
            <person name="Zhang Q."/>
            <person name="Datson P."/>
            <person name="De Silva N."/>
            <person name="Gardiner S.E."/>
            <person name="Bassett H."/>
            <person name="Chagne D."/>
            <person name="McCallum J."/>
            <person name="Dzierzon H."/>
            <person name="Deng C."/>
            <person name="Wang Y.Y."/>
            <person name="Barron L."/>
            <person name="Manako K."/>
            <person name="Bowen J."/>
            <person name="Foster T.M."/>
            <person name="Erridge Z.A."/>
            <person name="Tiffin H."/>
            <person name="Waite C.N."/>
            <person name="Davies K.M."/>
            <person name="Grierson E.P."/>
            <person name="Laing W.A."/>
            <person name="Kirk R."/>
            <person name="Chen X."/>
            <person name="Wood M."/>
            <person name="Montefiori M."/>
            <person name="Brummell D.A."/>
            <person name="Schwinn K.E."/>
            <person name="Catanach A."/>
            <person name="Fullerton C."/>
            <person name="Li D."/>
            <person name="Meiyalaghan S."/>
            <person name="Nieuwenhuizen N."/>
            <person name="Read N."/>
            <person name="Prakash R."/>
            <person name="Hunter D."/>
            <person name="Zhang H."/>
            <person name="McKenzie M."/>
            <person name="Knabel M."/>
            <person name="Harris A."/>
            <person name="Allan A.C."/>
            <person name="Gleave A."/>
            <person name="Chen A."/>
            <person name="Janssen B.J."/>
            <person name="Plunkett B."/>
            <person name="Ampomah-Dwamena C."/>
            <person name="Voogd C."/>
            <person name="Leif D."/>
            <person name="Lafferty D."/>
            <person name="Souleyre E.J.F."/>
            <person name="Varkonyi-Gasic E."/>
            <person name="Gambi F."/>
            <person name="Hanley J."/>
            <person name="Yao J.L."/>
            <person name="Cheung J."/>
            <person name="David K.M."/>
            <person name="Warren B."/>
            <person name="Marsh K."/>
            <person name="Snowden K.C."/>
            <person name="Lin-Wang K."/>
            <person name="Brian L."/>
            <person name="Martinez-Sanchez M."/>
            <person name="Wang M."/>
            <person name="Ileperuma N."/>
            <person name="Macnee N."/>
            <person name="Campin R."/>
            <person name="McAtee P."/>
            <person name="Drummond R.S.M."/>
            <person name="Espley R.V."/>
            <person name="Ireland H.S."/>
            <person name="Wu R."/>
            <person name="Atkinson R.G."/>
            <person name="Karunairetnam S."/>
            <person name="Bulley S."/>
            <person name="Chunkath S."/>
            <person name="Hanley Z."/>
            <person name="Storey R."/>
            <person name="Thrimawithana A.H."/>
            <person name="Thomson S."/>
            <person name="David C."/>
            <person name="Testolin R."/>
            <person name="Huang H."/>
            <person name="Hellens R.P."/>
            <person name="Schaffer R.J."/>
        </authorList>
    </citation>
    <scope>NUCLEOTIDE SEQUENCE [LARGE SCALE GENOMIC DNA]</scope>
    <source>
        <strain evidence="2">cv. Red5</strain>
    </source>
</reference>
<dbReference type="SUPFAM" id="SSF48371">
    <property type="entry name" value="ARM repeat"/>
    <property type="match status" value="1"/>
</dbReference>
<dbReference type="Gramene" id="PSS18967">
    <property type="protein sequence ID" value="PSS18967"/>
    <property type="gene ID" value="CEY00_Acc10908"/>
</dbReference>
<proteinExistence type="predicted"/>
<dbReference type="InterPro" id="IPR016024">
    <property type="entry name" value="ARM-type_fold"/>
</dbReference>
<evidence type="ECO:0000313" key="1">
    <source>
        <dbReference type="EMBL" id="PSS18967.1"/>
    </source>
</evidence>
<dbReference type="STRING" id="1590841.A0A2R6R161"/>
<keyword evidence="2" id="KW-1185">Reference proteome</keyword>
<reference evidence="1 2" key="1">
    <citation type="submission" date="2017-07" db="EMBL/GenBank/DDBJ databases">
        <title>An improved, manually edited Actinidia chinensis var. chinensis (kiwifruit) genome highlights the challenges associated with draft genomes and gene prediction in plants.</title>
        <authorList>
            <person name="Pilkington S."/>
            <person name="Crowhurst R."/>
            <person name="Hilario E."/>
            <person name="Nardozza S."/>
            <person name="Fraser L."/>
            <person name="Peng Y."/>
            <person name="Gunaseelan K."/>
            <person name="Simpson R."/>
            <person name="Tahir J."/>
            <person name="Deroles S."/>
            <person name="Templeton K."/>
            <person name="Luo Z."/>
            <person name="Davy M."/>
            <person name="Cheng C."/>
            <person name="Mcneilage M."/>
            <person name="Scaglione D."/>
            <person name="Liu Y."/>
            <person name="Zhang Q."/>
            <person name="Datson P."/>
            <person name="De Silva N."/>
            <person name="Gardiner S."/>
            <person name="Bassett H."/>
            <person name="Chagne D."/>
            <person name="Mccallum J."/>
            <person name="Dzierzon H."/>
            <person name="Deng C."/>
            <person name="Wang Y.-Y."/>
            <person name="Barron N."/>
            <person name="Manako K."/>
            <person name="Bowen J."/>
            <person name="Foster T."/>
            <person name="Erridge Z."/>
            <person name="Tiffin H."/>
            <person name="Waite C."/>
            <person name="Davies K."/>
            <person name="Grierson E."/>
            <person name="Laing W."/>
            <person name="Kirk R."/>
            <person name="Chen X."/>
            <person name="Wood M."/>
            <person name="Montefiori M."/>
            <person name="Brummell D."/>
            <person name="Schwinn K."/>
            <person name="Catanach A."/>
            <person name="Fullerton C."/>
            <person name="Li D."/>
            <person name="Meiyalaghan S."/>
            <person name="Nieuwenhuizen N."/>
            <person name="Read N."/>
            <person name="Prakash R."/>
            <person name="Hunter D."/>
            <person name="Zhang H."/>
            <person name="Mckenzie M."/>
            <person name="Knabel M."/>
            <person name="Harris A."/>
            <person name="Allan A."/>
            <person name="Chen A."/>
            <person name="Janssen B."/>
            <person name="Plunkett B."/>
            <person name="Dwamena C."/>
            <person name="Voogd C."/>
            <person name="Leif D."/>
            <person name="Lafferty D."/>
            <person name="Souleyre E."/>
            <person name="Varkonyi-Gasic E."/>
            <person name="Gambi F."/>
            <person name="Hanley J."/>
            <person name="Yao J.-L."/>
            <person name="Cheung J."/>
            <person name="David K."/>
            <person name="Warren B."/>
            <person name="Marsh K."/>
            <person name="Snowden K."/>
            <person name="Lin-Wang K."/>
            <person name="Brian L."/>
            <person name="Martinez-Sanchez M."/>
            <person name="Wang M."/>
            <person name="Ileperuma N."/>
            <person name="Macnee N."/>
            <person name="Campin R."/>
            <person name="Mcatee P."/>
            <person name="Drummond R."/>
            <person name="Espley R."/>
            <person name="Ireland H."/>
            <person name="Wu R."/>
            <person name="Atkinson R."/>
            <person name="Karunairetnam S."/>
            <person name="Bulley S."/>
            <person name="Chunkath S."/>
            <person name="Hanley Z."/>
            <person name="Storey R."/>
            <person name="Thrimawithana A."/>
            <person name="Thomson S."/>
            <person name="David C."/>
            <person name="Testolin R."/>
        </authorList>
    </citation>
    <scope>NUCLEOTIDE SEQUENCE [LARGE SCALE GENOMIC DNA]</scope>
    <source>
        <strain evidence="2">cv. Red5</strain>
        <tissue evidence="1">Young leaf</tissue>
    </source>
</reference>
<dbReference type="Proteomes" id="UP000241394">
    <property type="component" value="Chromosome LG10"/>
</dbReference>
<comment type="caution">
    <text evidence="1">The sequence shown here is derived from an EMBL/GenBank/DDBJ whole genome shotgun (WGS) entry which is preliminary data.</text>
</comment>